<dbReference type="SMART" id="SM00387">
    <property type="entry name" value="HATPase_c"/>
    <property type="match status" value="1"/>
</dbReference>
<organism evidence="26 27">
    <name type="scientific">Nocardioides flavescens</name>
    <dbReference type="NCBI Taxonomy" id="2691959"/>
    <lineage>
        <taxon>Bacteria</taxon>
        <taxon>Bacillati</taxon>
        <taxon>Actinomycetota</taxon>
        <taxon>Actinomycetes</taxon>
        <taxon>Propionibacteriales</taxon>
        <taxon>Nocardioidaceae</taxon>
        <taxon>Nocardioides</taxon>
    </lineage>
</organism>
<dbReference type="InterPro" id="IPR003661">
    <property type="entry name" value="HisK_dim/P_dom"/>
</dbReference>
<evidence type="ECO:0000256" key="7">
    <source>
        <dbReference type="ARBA" id="ARBA00022553"/>
    </source>
</evidence>
<keyword evidence="12" id="KW-0378">Hydrolase</keyword>
<evidence type="ECO:0000256" key="11">
    <source>
        <dbReference type="ARBA" id="ARBA00022777"/>
    </source>
</evidence>
<dbReference type="GO" id="GO:0005524">
    <property type="term" value="F:ATP binding"/>
    <property type="evidence" value="ECO:0007669"/>
    <property type="project" value="UniProtKB-KW"/>
</dbReference>
<dbReference type="Gene3D" id="1.10.287.130">
    <property type="match status" value="1"/>
</dbReference>
<dbReference type="InterPro" id="IPR050980">
    <property type="entry name" value="2C_sensor_his_kinase"/>
</dbReference>
<keyword evidence="18" id="KW-0346">Stress response</keyword>
<evidence type="ECO:0000313" key="27">
    <source>
        <dbReference type="Proteomes" id="UP000473325"/>
    </source>
</evidence>
<keyword evidence="11" id="KW-0418">Kinase</keyword>
<keyword evidence="17" id="KW-0902">Two-component regulatory system</keyword>
<sequence>MRLRIAGPLLLAVLAALVLLVTPIMQSIAERRTNAVETERREAMARTTELAQVALEDGDLTPLRRHLQRYHALFGEDVLVLDAAGEVLLSVGDLDPGSGEVQRRVRDFGANLAQLDVPTLSPWSPATALLSAPVAIERDLAGGVVVMEVDLREARTEVRDEWLLLLVPVSAGLLALMAATLWATGWILRPVHRLNRATHALASGDHVDDLTLSGPPELRRLASSFQIMASTLETTVAQQRDLVAGTSHQLRNPLAAVRLHVDLLADEPAADRHVVEAVQRDLDRLDATVDRLLGLAEAEHRVNERRAALAVQEGGPPVAEATEATAVATYVRERWADLVGPGLTTATEPGLVVGVGSHDLLEMVDTALDNAVKYAGHEPVVRVVLAAGPAGRALVRIEDDGAGLSPEELHHVGERFWRSSRHADAPGTGLGLALVHALARAHDGSMTVGRSELGGLSVTLDLPRSEGLA</sequence>
<keyword evidence="15" id="KW-0904">Protein phosphatase</keyword>
<dbReference type="CDD" id="cd00075">
    <property type="entry name" value="HATPase"/>
    <property type="match status" value="1"/>
</dbReference>
<dbReference type="PROSITE" id="PS50885">
    <property type="entry name" value="HAMP"/>
    <property type="match status" value="1"/>
</dbReference>
<dbReference type="GO" id="GO:0000155">
    <property type="term" value="F:phosphorelay sensor kinase activity"/>
    <property type="evidence" value="ECO:0007669"/>
    <property type="project" value="InterPro"/>
</dbReference>
<dbReference type="PROSITE" id="PS50109">
    <property type="entry name" value="HIS_KIN"/>
    <property type="match status" value="1"/>
</dbReference>
<dbReference type="RefSeq" id="WP_160878127.1">
    <property type="nucleotide sequence ID" value="NZ_WUEK01000006.1"/>
</dbReference>
<evidence type="ECO:0000256" key="23">
    <source>
        <dbReference type="SAM" id="Phobius"/>
    </source>
</evidence>
<evidence type="ECO:0000256" key="6">
    <source>
        <dbReference type="ARBA" id="ARBA00022475"/>
    </source>
</evidence>
<comment type="cofactor">
    <cofactor evidence="3">
        <name>Mg(2+)</name>
        <dbReference type="ChEBI" id="CHEBI:18420"/>
    </cofactor>
</comment>
<evidence type="ECO:0000256" key="10">
    <source>
        <dbReference type="ARBA" id="ARBA00022741"/>
    </source>
</evidence>
<evidence type="ECO:0000256" key="17">
    <source>
        <dbReference type="ARBA" id="ARBA00023012"/>
    </source>
</evidence>
<comment type="subcellular location">
    <subcellularLocation>
        <location evidence="4">Cell membrane</location>
        <topology evidence="4">Multi-pass membrane protein</topology>
    </subcellularLocation>
</comment>
<evidence type="ECO:0000256" key="8">
    <source>
        <dbReference type="ARBA" id="ARBA00022679"/>
    </source>
</evidence>
<dbReference type="CDD" id="cd00082">
    <property type="entry name" value="HisKA"/>
    <property type="match status" value="1"/>
</dbReference>
<dbReference type="Pfam" id="PF00512">
    <property type="entry name" value="HisKA"/>
    <property type="match status" value="1"/>
</dbReference>
<evidence type="ECO:0000256" key="15">
    <source>
        <dbReference type="ARBA" id="ARBA00022912"/>
    </source>
</evidence>
<dbReference type="SUPFAM" id="SSF158472">
    <property type="entry name" value="HAMP domain-like"/>
    <property type="match status" value="1"/>
</dbReference>
<keyword evidence="7" id="KW-0597">Phosphoprotein</keyword>
<comment type="cofactor">
    <cofactor evidence="2">
        <name>Mn(2+)</name>
        <dbReference type="ChEBI" id="CHEBI:29035"/>
    </cofactor>
</comment>
<evidence type="ECO:0000259" key="24">
    <source>
        <dbReference type="PROSITE" id="PS50109"/>
    </source>
</evidence>
<evidence type="ECO:0000256" key="13">
    <source>
        <dbReference type="ARBA" id="ARBA00022840"/>
    </source>
</evidence>
<feature type="domain" description="Histidine kinase" evidence="24">
    <location>
        <begin position="245"/>
        <end position="466"/>
    </location>
</feature>
<dbReference type="CDD" id="cd06225">
    <property type="entry name" value="HAMP"/>
    <property type="match status" value="1"/>
</dbReference>
<keyword evidence="9 23" id="KW-0812">Transmembrane</keyword>
<dbReference type="InterPro" id="IPR036097">
    <property type="entry name" value="HisK_dim/P_sf"/>
</dbReference>
<feature type="domain" description="HAMP" evidence="25">
    <location>
        <begin position="185"/>
        <end position="237"/>
    </location>
</feature>
<dbReference type="SUPFAM" id="SSF55874">
    <property type="entry name" value="ATPase domain of HSP90 chaperone/DNA topoisomerase II/histidine kinase"/>
    <property type="match status" value="1"/>
</dbReference>
<dbReference type="InterPro" id="IPR003660">
    <property type="entry name" value="HAMP_dom"/>
</dbReference>
<evidence type="ECO:0000259" key="25">
    <source>
        <dbReference type="PROSITE" id="PS50885"/>
    </source>
</evidence>
<accession>A0A6L7F0S8</accession>
<keyword evidence="6" id="KW-1003">Cell membrane</keyword>
<comment type="catalytic activity">
    <reaction evidence="1">
        <text>ATP + protein L-histidine = ADP + protein N-phospho-L-histidine.</text>
        <dbReference type="EC" id="2.7.13.3"/>
    </reaction>
</comment>
<evidence type="ECO:0000313" key="26">
    <source>
        <dbReference type="EMBL" id="MXG90201.1"/>
    </source>
</evidence>
<dbReference type="SUPFAM" id="SSF47384">
    <property type="entry name" value="Homodimeric domain of signal transducing histidine kinase"/>
    <property type="match status" value="1"/>
</dbReference>
<keyword evidence="20" id="KW-0464">Manganese</keyword>
<keyword evidence="23" id="KW-0472">Membrane</keyword>
<evidence type="ECO:0000256" key="1">
    <source>
        <dbReference type="ARBA" id="ARBA00000085"/>
    </source>
</evidence>
<dbReference type="InterPro" id="IPR004358">
    <property type="entry name" value="Sig_transdc_His_kin-like_C"/>
</dbReference>
<feature type="transmembrane region" description="Helical" evidence="23">
    <location>
        <begin position="162"/>
        <end position="188"/>
    </location>
</feature>
<dbReference type="Pfam" id="PF00672">
    <property type="entry name" value="HAMP"/>
    <property type="match status" value="1"/>
</dbReference>
<evidence type="ECO:0000256" key="20">
    <source>
        <dbReference type="ARBA" id="ARBA00023211"/>
    </source>
</evidence>
<dbReference type="InterPro" id="IPR005467">
    <property type="entry name" value="His_kinase_dom"/>
</dbReference>
<dbReference type="EC" id="2.7.13.3" evidence="5"/>
<dbReference type="EMBL" id="WUEK01000006">
    <property type="protein sequence ID" value="MXG90201.1"/>
    <property type="molecule type" value="Genomic_DNA"/>
</dbReference>
<dbReference type="SMART" id="SM00304">
    <property type="entry name" value="HAMP"/>
    <property type="match status" value="1"/>
</dbReference>
<evidence type="ECO:0000256" key="12">
    <source>
        <dbReference type="ARBA" id="ARBA00022801"/>
    </source>
</evidence>
<dbReference type="SMART" id="SM00388">
    <property type="entry name" value="HisKA"/>
    <property type="match status" value="1"/>
</dbReference>
<keyword evidence="8" id="KW-0808">Transferase</keyword>
<keyword evidence="10" id="KW-0547">Nucleotide-binding</keyword>
<evidence type="ECO:0000256" key="3">
    <source>
        <dbReference type="ARBA" id="ARBA00001946"/>
    </source>
</evidence>
<evidence type="ECO:0000256" key="19">
    <source>
        <dbReference type="ARBA" id="ARBA00023026"/>
    </source>
</evidence>
<gene>
    <name evidence="26" type="ORF">GRQ65_11635</name>
</gene>
<dbReference type="AlphaFoldDB" id="A0A6L7F0S8"/>
<evidence type="ECO:0000256" key="9">
    <source>
        <dbReference type="ARBA" id="ARBA00022692"/>
    </source>
</evidence>
<keyword evidence="19" id="KW-0843">Virulence</keyword>
<dbReference type="Pfam" id="PF02518">
    <property type="entry name" value="HATPase_c"/>
    <property type="match status" value="1"/>
</dbReference>
<evidence type="ECO:0000256" key="4">
    <source>
        <dbReference type="ARBA" id="ARBA00004651"/>
    </source>
</evidence>
<dbReference type="GO" id="GO:0004721">
    <property type="term" value="F:phosphoprotein phosphatase activity"/>
    <property type="evidence" value="ECO:0007669"/>
    <property type="project" value="UniProtKB-KW"/>
</dbReference>
<dbReference type="PRINTS" id="PR00344">
    <property type="entry name" value="BCTRLSENSOR"/>
</dbReference>
<dbReference type="PANTHER" id="PTHR44936">
    <property type="entry name" value="SENSOR PROTEIN CREC"/>
    <property type="match status" value="1"/>
</dbReference>
<evidence type="ECO:0000256" key="21">
    <source>
        <dbReference type="ARBA" id="ARBA00040454"/>
    </source>
</evidence>
<evidence type="ECO:0000256" key="18">
    <source>
        <dbReference type="ARBA" id="ARBA00023016"/>
    </source>
</evidence>
<keyword evidence="27" id="KW-1185">Reference proteome</keyword>
<reference evidence="26 27" key="1">
    <citation type="submission" date="2019-12" db="EMBL/GenBank/DDBJ databases">
        <authorList>
            <person name="Kun Z."/>
        </authorList>
    </citation>
    <scope>NUCLEOTIDE SEQUENCE [LARGE SCALE GENOMIC DNA]</scope>
    <source>
        <strain evidence="26 27">YIM 123512</strain>
    </source>
</reference>
<keyword evidence="13" id="KW-0067">ATP-binding</keyword>
<dbReference type="PANTHER" id="PTHR44936:SF9">
    <property type="entry name" value="SENSOR PROTEIN CREC"/>
    <property type="match status" value="1"/>
</dbReference>
<evidence type="ECO:0000256" key="16">
    <source>
        <dbReference type="ARBA" id="ARBA00022989"/>
    </source>
</evidence>
<comment type="caution">
    <text evidence="26">The sequence shown here is derived from an EMBL/GenBank/DDBJ whole genome shotgun (WGS) entry which is preliminary data.</text>
</comment>
<dbReference type="InterPro" id="IPR036890">
    <property type="entry name" value="HATPase_C_sf"/>
</dbReference>
<name>A0A6L7F0S8_9ACTN</name>
<evidence type="ECO:0000256" key="14">
    <source>
        <dbReference type="ARBA" id="ARBA00022842"/>
    </source>
</evidence>
<dbReference type="Gene3D" id="6.10.340.10">
    <property type="match status" value="1"/>
</dbReference>
<dbReference type="Proteomes" id="UP000473325">
    <property type="component" value="Unassembled WGS sequence"/>
</dbReference>
<dbReference type="InterPro" id="IPR003594">
    <property type="entry name" value="HATPase_dom"/>
</dbReference>
<proteinExistence type="predicted"/>
<evidence type="ECO:0000256" key="22">
    <source>
        <dbReference type="ARBA" id="ARBA00041776"/>
    </source>
</evidence>
<dbReference type="Gene3D" id="3.30.565.10">
    <property type="entry name" value="Histidine kinase-like ATPase, C-terminal domain"/>
    <property type="match status" value="1"/>
</dbReference>
<keyword evidence="14" id="KW-0460">Magnesium</keyword>
<keyword evidence="16 23" id="KW-1133">Transmembrane helix</keyword>
<evidence type="ECO:0000256" key="2">
    <source>
        <dbReference type="ARBA" id="ARBA00001936"/>
    </source>
</evidence>
<evidence type="ECO:0000256" key="5">
    <source>
        <dbReference type="ARBA" id="ARBA00012438"/>
    </source>
</evidence>
<dbReference type="GO" id="GO:0005886">
    <property type="term" value="C:plasma membrane"/>
    <property type="evidence" value="ECO:0007669"/>
    <property type="project" value="UniProtKB-SubCell"/>
</dbReference>
<protein>
    <recommendedName>
        <fullName evidence="21">Signal transduction histidine-protein kinase/phosphatase MprB</fullName>
        <ecNumber evidence="5">2.7.13.3</ecNumber>
    </recommendedName>
    <alternativeName>
        <fullName evidence="22">Mycobacterial persistence regulator B</fullName>
    </alternativeName>
</protein>